<accession>A0A7W9JFR6</accession>
<dbReference type="Proteomes" id="UP000549971">
    <property type="component" value="Unassembled WGS sequence"/>
</dbReference>
<name>A0A7W9JFR6_9ACTN</name>
<evidence type="ECO:0000256" key="1">
    <source>
        <dbReference type="SAM" id="MobiDB-lite"/>
    </source>
</evidence>
<evidence type="ECO:0000313" key="2">
    <source>
        <dbReference type="EMBL" id="MBB5840985.1"/>
    </source>
</evidence>
<proteinExistence type="predicted"/>
<dbReference type="RefSeq" id="WP_184803714.1">
    <property type="nucleotide sequence ID" value="NZ_JACHMY010000001.1"/>
</dbReference>
<feature type="compositionally biased region" description="Basic and acidic residues" evidence="1">
    <location>
        <begin position="320"/>
        <end position="335"/>
    </location>
</feature>
<feature type="region of interest" description="Disordered" evidence="1">
    <location>
        <begin position="299"/>
        <end position="335"/>
    </location>
</feature>
<reference evidence="2 3" key="1">
    <citation type="submission" date="2020-08" db="EMBL/GenBank/DDBJ databases">
        <title>Sequencing the genomes of 1000 actinobacteria strains.</title>
        <authorList>
            <person name="Klenk H.-P."/>
        </authorList>
    </citation>
    <scope>NUCLEOTIDE SEQUENCE [LARGE SCALE GENOMIC DNA]</scope>
    <source>
        <strain evidence="2 3">DSM 28967</strain>
    </source>
</reference>
<dbReference type="AlphaFoldDB" id="A0A7W9JFR6"/>
<keyword evidence="3" id="KW-1185">Reference proteome</keyword>
<protein>
    <submittedName>
        <fullName evidence="2">Uncharacterized protein</fullName>
    </submittedName>
</protein>
<organism evidence="2 3">
    <name type="scientific">Kribbella italica</name>
    <dbReference type="NCBI Taxonomy" id="1540520"/>
    <lineage>
        <taxon>Bacteria</taxon>
        <taxon>Bacillati</taxon>
        <taxon>Actinomycetota</taxon>
        <taxon>Actinomycetes</taxon>
        <taxon>Propionibacteriales</taxon>
        <taxon>Kribbellaceae</taxon>
        <taxon>Kribbella</taxon>
    </lineage>
</organism>
<dbReference type="EMBL" id="JACHMY010000001">
    <property type="protein sequence ID" value="MBB5840985.1"/>
    <property type="molecule type" value="Genomic_DNA"/>
</dbReference>
<comment type="caution">
    <text evidence="2">The sequence shown here is derived from an EMBL/GenBank/DDBJ whole genome shotgun (WGS) entry which is preliminary data.</text>
</comment>
<sequence>MRRDPASEVPDFDGLWDRIAADVVSNHRAEATLWNGRIDYLPADREQSVRGQATADGRLLLSRPLVVEPLRRLYAEGPRALSDPKFAQVCWRGIKTAAHEFGHLTAPADWTLADRIRDLDREEQDPAEEGFIEALTQVEMPGLVDRVLPAELAGPLARGVAAGPEPLLPSYPGWTSAVGMFSAELAAEFEELRAIDVLRAGARESASRRPEALARLIIDQTRLPELVQDPRRKAALRTDLGRALADGFASLGDLPTARTAGRQRGQEIAAGAIEKVRTGEQFFAQMADFGGLVFDRGIAPVAGPTQGASGNDQTKPGGRPADRLPRGKDEPGGRG</sequence>
<evidence type="ECO:0000313" key="3">
    <source>
        <dbReference type="Proteomes" id="UP000549971"/>
    </source>
</evidence>
<gene>
    <name evidence="2" type="ORF">HDA39_007719</name>
</gene>